<feature type="domain" description="F-box" evidence="1">
    <location>
        <begin position="157"/>
        <end position="208"/>
    </location>
</feature>
<gene>
    <name evidence="2" type="ORF">BDN70DRAFT_896774</name>
</gene>
<dbReference type="AlphaFoldDB" id="A0A9P5Z0A0"/>
<evidence type="ECO:0000259" key="1">
    <source>
        <dbReference type="PROSITE" id="PS50181"/>
    </source>
</evidence>
<evidence type="ECO:0000313" key="2">
    <source>
        <dbReference type="EMBL" id="KAF9477106.1"/>
    </source>
</evidence>
<evidence type="ECO:0000313" key="3">
    <source>
        <dbReference type="Proteomes" id="UP000807469"/>
    </source>
</evidence>
<comment type="caution">
    <text evidence="2">The sequence shown here is derived from an EMBL/GenBank/DDBJ whole genome shotgun (WGS) entry which is preliminary data.</text>
</comment>
<dbReference type="InterPro" id="IPR001810">
    <property type="entry name" value="F-box_dom"/>
</dbReference>
<dbReference type="EMBL" id="MU155271">
    <property type="protein sequence ID" value="KAF9477106.1"/>
    <property type="molecule type" value="Genomic_DNA"/>
</dbReference>
<sequence length="299" mass="34331">MASTPPHFRQPITGELYNEVFSLLLCRKWQNFDPSTWHRFPEILELHPDGIGIISSSYNIFTHEGVITKTASQKFGWILSTFNPIVPEFGEGSADALYDVMPHLLDWPWAWTRKPWKFAPRHKIPGFIRVIVRIEHNTLETNPPIDIALQIHARGPTVHGIELPAEIIEYILEFATSEDVAAAQLLHVCKWTREVVLTRRRKERFSEMTKAFIQKQVAFFIECGHFDPSGRPQPHIPSFYGFRATISPTSYGPHTSTHYSHLIYSRASSTGQSRDDLEEYPEIAKNYEDTGDMKEIATI</sequence>
<keyword evidence="3" id="KW-1185">Reference proteome</keyword>
<accession>A0A9P5Z0A0</accession>
<dbReference type="Proteomes" id="UP000807469">
    <property type="component" value="Unassembled WGS sequence"/>
</dbReference>
<reference evidence="2" key="1">
    <citation type="submission" date="2020-11" db="EMBL/GenBank/DDBJ databases">
        <authorList>
            <consortium name="DOE Joint Genome Institute"/>
            <person name="Ahrendt S."/>
            <person name="Riley R."/>
            <person name="Andreopoulos W."/>
            <person name="Labutti K."/>
            <person name="Pangilinan J."/>
            <person name="Ruiz-Duenas F.J."/>
            <person name="Barrasa J.M."/>
            <person name="Sanchez-Garcia M."/>
            <person name="Camarero S."/>
            <person name="Miyauchi S."/>
            <person name="Serrano A."/>
            <person name="Linde D."/>
            <person name="Babiker R."/>
            <person name="Drula E."/>
            <person name="Ayuso-Fernandez I."/>
            <person name="Pacheco R."/>
            <person name="Padilla G."/>
            <person name="Ferreira P."/>
            <person name="Barriuso J."/>
            <person name="Kellner H."/>
            <person name="Castanera R."/>
            <person name="Alfaro M."/>
            <person name="Ramirez L."/>
            <person name="Pisabarro A.G."/>
            <person name="Kuo A."/>
            <person name="Tritt A."/>
            <person name="Lipzen A."/>
            <person name="He G."/>
            <person name="Yan M."/>
            <person name="Ng V."/>
            <person name="Cullen D."/>
            <person name="Martin F."/>
            <person name="Rosso M.-N."/>
            <person name="Henrissat B."/>
            <person name="Hibbett D."/>
            <person name="Martinez A.T."/>
            <person name="Grigoriev I.V."/>
        </authorList>
    </citation>
    <scope>NUCLEOTIDE SEQUENCE</scope>
    <source>
        <strain evidence="2">CIRM-BRFM 674</strain>
    </source>
</reference>
<organism evidence="2 3">
    <name type="scientific">Pholiota conissans</name>
    <dbReference type="NCBI Taxonomy" id="109636"/>
    <lineage>
        <taxon>Eukaryota</taxon>
        <taxon>Fungi</taxon>
        <taxon>Dikarya</taxon>
        <taxon>Basidiomycota</taxon>
        <taxon>Agaricomycotina</taxon>
        <taxon>Agaricomycetes</taxon>
        <taxon>Agaricomycetidae</taxon>
        <taxon>Agaricales</taxon>
        <taxon>Agaricineae</taxon>
        <taxon>Strophariaceae</taxon>
        <taxon>Pholiota</taxon>
    </lineage>
</organism>
<dbReference type="PROSITE" id="PS50181">
    <property type="entry name" value="FBOX"/>
    <property type="match status" value="1"/>
</dbReference>
<protein>
    <recommendedName>
        <fullName evidence="1">F-box domain-containing protein</fullName>
    </recommendedName>
</protein>
<name>A0A9P5Z0A0_9AGAR</name>
<proteinExistence type="predicted"/>